<protein>
    <submittedName>
        <fullName evidence="1">Uncharacterized protein</fullName>
    </submittedName>
</protein>
<accession>A0ABW8UAF5</accession>
<comment type="caution">
    <text evidence="1">The sequence shown here is derived from an EMBL/GenBank/DDBJ whole genome shotgun (WGS) entry which is preliminary data.</text>
</comment>
<proteinExistence type="predicted"/>
<sequence length="84" mass="9459">MELKVKQPLSGANSQAMLQQVDLFCDYYGMTEIDLKNENGRTFFKAHQAKLDSLAQGYAEMASLNTEICAEFCSCEEEAALRIR</sequence>
<dbReference type="Gene3D" id="1.10.1220.10">
    <property type="entry name" value="Met repressor-like"/>
    <property type="match status" value="1"/>
</dbReference>
<reference evidence="1 2" key="1">
    <citation type="submission" date="2024-08" db="EMBL/GenBank/DDBJ databases">
        <authorList>
            <person name="Arias E."/>
        </authorList>
    </citation>
    <scope>NUCLEOTIDE SEQUENCE [LARGE SCALE GENOMIC DNA]</scope>
    <source>
        <strain evidence="1 2">FAM 25317</strain>
    </source>
</reference>
<dbReference type="EMBL" id="JBGQPK010000011">
    <property type="protein sequence ID" value="MFL2028861.1"/>
    <property type="molecule type" value="Genomic_DNA"/>
</dbReference>
<dbReference type="InterPro" id="IPR013321">
    <property type="entry name" value="Arc_rbn_hlx_hlx"/>
</dbReference>
<name>A0ABW8UAF5_9LACO</name>
<evidence type="ECO:0000313" key="2">
    <source>
        <dbReference type="Proteomes" id="UP001625389"/>
    </source>
</evidence>
<dbReference type="RefSeq" id="WP_125549134.1">
    <property type="nucleotide sequence ID" value="NZ_JBGQPK010000011.1"/>
</dbReference>
<organism evidence="1 2">
    <name type="scientific">Loigolactobacillus zhaoyuanensis</name>
    <dbReference type="NCBI Taxonomy" id="2486017"/>
    <lineage>
        <taxon>Bacteria</taxon>
        <taxon>Bacillati</taxon>
        <taxon>Bacillota</taxon>
        <taxon>Bacilli</taxon>
        <taxon>Lactobacillales</taxon>
        <taxon>Lactobacillaceae</taxon>
        <taxon>Loigolactobacillus</taxon>
    </lineage>
</organism>
<dbReference type="Proteomes" id="UP001625389">
    <property type="component" value="Unassembled WGS sequence"/>
</dbReference>
<evidence type="ECO:0000313" key="1">
    <source>
        <dbReference type="EMBL" id="MFL2028861.1"/>
    </source>
</evidence>
<gene>
    <name evidence="1" type="ORF">ACEN34_04435</name>
</gene>
<keyword evidence="2" id="KW-1185">Reference proteome</keyword>